<evidence type="ECO:0000256" key="1">
    <source>
        <dbReference type="ARBA" id="ARBA00005369"/>
    </source>
</evidence>
<protein>
    <recommendedName>
        <fullName evidence="2">Protein-L-isoaspartate O-methyltransferase</fullName>
    </recommendedName>
    <alternativeName>
        <fullName evidence="3">Protein L-isoaspartyl methyltransferase</fullName>
    </alternativeName>
</protein>
<dbReference type="PANTHER" id="PTHR11579:SF18">
    <property type="entry name" value="PROTEIN-L-ISOASPARTATE O-METHYLTRANSFERASE"/>
    <property type="match status" value="1"/>
</dbReference>
<dbReference type="CDD" id="cd02440">
    <property type="entry name" value="AdoMet_MTases"/>
    <property type="match status" value="1"/>
</dbReference>
<dbReference type="Gene3D" id="3.40.50.150">
    <property type="entry name" value="Vaccinia Virus protein VP39"/>
    <property type="match status" value="1"/>
</dbReference>
<name>A0A371B4W2_9SPHN</name>
<proteinExistence type="inferred from homology"/>
<keyword evidence="5" id="KW-1185">Reference proteome</keyword>
<evidence type="ECO:0000256" key="3">
    <source>
        <dbReference type="ARBA" id="ARBA00030757"/>
    </source>
</evidence>
<dbReference type="AlphaFoldDB" id="A0A371B4W2"/>
<dbReference type="RefSeq" id="WP_115549566.1">
    <property type="nucleotide sequence ID" value="NZ_QRGP01000002.1"/>
</dbReference>
<dbReference type="Proteomes" id="UP000263833">
    <property type="component" value="Unassembled WGS sequence"/>
</dbReference>
<evidence type="ECO:0000313" key="4">
    <source>
        <dbReference type="EMBL" id="RDV02461.1"/>
    </source>
</evidence>
<evidence type="ECO:0000313" key="5">
    <source>
        <dbReference type="Proteomes" id="UP000263833"/>
    </source>
</evidence>
<dbReference type="PANTHER" id="PTHR11579">
    <property type="entry name" value="PROTEIN-L-ISOASPARTATE O-METHYLTRANSFERASE"/>
    <property type="match status" value="1"/>
</dbReference>
<evidence type="ECO:0000256" key="2">
    <source>
        <dbReference type="ARBA" id="ARBA00013346"/>
    </source>
</evidence>
<comment type="similarity">
    <text evidence="1">Belongs to the methyltransferase superfamily. L-isoaspartyl/D-aspartyl protein methyltransferase family.</text>
</comment>
<dbReference type="GO" id="GO:0032259">
    <property type="term" value="P:methylation"/>
    <property type="evidence" value="ECO:0007669"/>
    <property type="project" value="UniProtKB-KW"/>
</dbReference>
<dbReference type="OrthoDB" id="9798496at2"/>
<dbReference type="GO" id="GO:0005737">
    <property type="term" value="C:cytoplasm"/>
    <property type="evidence" value="ECO:0007669"/>
    <property type="project" value="TreeGrafter"/>
</dbReference>
<sequence length="214" mass="22426">MQSAQSETNRRHMIDSQLRTNGITAAWILKAMGELPRENFLPAGKEAFAYLDRSVPLSNGRMLNPPLATAEMLQAADVAGDDTVLLIGAGTGYMAALLSGRAGKLVAVESDADLAKTARANVAGLNLVEGSLDEGARKDAPFNVIIIDGAIEQLPAAIEAQLAEGGRIVSGLAEGPVRRLASGTKHGGHVALRALADIEITALPGFERAKEFVF</sequence>
<keyword evidence="4" id="KW-0808">Transferase</keyword>
<dbReference type="GO" id="GO:0004719">
    <property type="term" value="F:protein-L-isoaspartate (D-aspartate) O-methyltransferase activity"/>
    <property type="evidence" value="ECO:0007669"/>
    <property type="project" value="InterPro"/>
</dbReference>
<comment type="caution">
    <text evidence="4">The sequence shown here is derived from an EMBL/GenBank/DDBJ whole genome shotgun (WGS) entry which is preliminary data.</text>
</comment>
<keyword evidence="4" id="KW-0489">Methyltransferase</keyword>
<dbReference type="Pfam" id="PF01135">
    <property type="entry name" value="PCMT"/>
    <property type="match status" value="1"/>
</dbReference>
<organism evidence="4 5">
    <name type="scientific">Sphingorhabdus pulchriflava</name>
    <dbReference type="NCBI Taxonomy" id="2292257"/>
    <lineage>
        <taxon>Bacteria</taxon>
        <taxon>Pseudomonadati</taxon>
        <taxon>Pseudomonadota</taxon>
        <taxon>Alphaproteobacteria</taxon>
        <taxon>Sphingomonadales</taxon>
        <taxon>Sphingomonadaceae</taxon>
        <taxon>Sphingorhabdus</taxon>
    </lineage>
</organism>
<gene>
    <name evidence="4" type="ORF">DXH95_10800</name>
</gene>
<reference evidence="5" key="1">
    <citation type="submission" date="2018-08" db="EMBL/GenBank/DDBJ databases">
        <authorList>
            <person name="Kim S.-J."/>
            <person name="Jung G.-Y."/>
        </authorList>
    </citation>
    <scope>NUCLEOTIDE SEQUENCE [LARGE SCALE GENOMIC DNA]</scope>
    <source>
        <strain evidence="5">GY_G</strain>
    </source>
</reference>
<dbReference type="InterPro" id="IPR000682">
    <property type="entry name" value="PCMT"/>
</dbReference>
<dbReference type="EMBL" id="QRGP01000002">
    <property type="protein sequence ID" value="RDV02461.1"/>
    <property type="molecule type" value="Genomic_DNA"/>
</dbReference>
<accession>A0A371B4W2</accession>
<dbReference type="SUPFAM" id="SSF53335">
    <property type="entry name" value="S-adenosyl-L-methionine-dependent methyltransferases"/>
    <property type="match status" value="1"/>
</dbReference>
<dbReference type="InterPro" id="IPR029063">
    <property type="entry name" value="SAM-dependent_MTases_sf"/>
</dbReference>